<feature type="compositionally biased region" description="Basic and acidic residues" evidence="1">
    <location>
        <begin position="720"/>
        <end position="730"/>
    </location>
</feature>
<dbReference type="SMART" id="SM00034">
    <property type="entry name" value="CLECT"/>
    <property type="match status" value="1"/>
</dbReference>
<comment type="caution">
    <text evidence="4">The sequence shown here is derived from an EMBL/GenBank/DDBJ whole genome shotgun (WGS) entry which is preliminary data.</text>
</comment>
<dbReference type="Gene3D" id="3.10.100.10">
    <property type="entry name" value="Mannose-Binding Protein A, subunit A"/>
    <property type="match status" value="1"/>
</dbReference>
<keyword evidence="2" id="KW-1133">Transmembrane helix</keyword>
<feature type="region of interest" description="Disordered" evidence="1">
    <location>
        <begin position="400"/>
        <end position="431"/>
    </location>
</feature>
<name>A0A8S1H8U3_9PELO</name>
<feature type="compositionally biased region" description="Basic and acidic residues" evidence="1">
    <location>
        <begin position="737"/>
        <end position="762"/>
    </location>
</feature>
<evidence type="ECO:0000256" key="2">
    <source>
        <dbReference type="SAM" id="Phobius"/>
    </source>
</evidence>
<keyword evidence="5" id="KW-1185">Reference proteome</keyword>
<accession>A0A8S1H8U3</accession>
<dbReference type="PANTHER" id="PTHR45710:SF38">
    <property type="entry name" value="C-TYPE LECTIN DOMAIN-CONTAINING PROTEIN 180"/>
    <property type="match status" value="1"/>
</dbReference>
<dbReference type="CDD" id="cd00037">
    <property type="entry name" value="CLECT"/>
    <property type="match status" value="1"/>
</dbReference>
<evidence type="ECO:0000256" key="1">
    <source>
        <dbReference type="SAM" id="MobiDB-lite"/>
    </source>
</evidence>
<dbReference type="AlphaFoldDB" id="A0A8S1H8U3"/>
<feature type="compositionally biased region" description="Low complexity" evidence="1">
    <location>
        <begin position="413"/>
        <end position="428"/>
    </location>
</feature>
<feature type="transmembrane region" description="Helical" evidence="2">
    <location>
        <begin position="21"/>
        <end position="43"/>
    </location>
</feature>
<feature type="compositionally biased region" description="Low complexity" evidence="1">
    <location>
        <begin position="763"/>
        <end position="777"/>
    </location>
</feature>
<feature type="domain" description="C-type lectin" evidence="3">
    <location>
        <begin position="84"/>
        <end position="195"/>
    </location>
</feature>
<dbReference type="InterPro" id="IPR001304">
    <property type="entry name" value="C-type_lectin-like"/>
</dbReference>
<protein>
    <recommendedName>
        <fullName evidence="3">C-type lectin domain-containing protein</fullName>
    </recommendedName>
</protein>
<feature type="compositionally biased region" description="Polar residues" evidence="1">
    <location>
        <begin position="788"/>
        <end position="801"/>
    </location>
</feature>
<dbReference type="OrthoDB" id="6337382at2759"/>
<keyword evidence="2" id="KW-0812">Transmembrane</keyword>
<dbReference type="SUPFAM" id="SSF56436">
    <property type="entry name" value="C-type lectin-like"/>
    <property type="match status" value="1"/>
</dbReference>
<dbReference type="InterPro" id="IPR016187">
    <property type="entry name" value="CTDL_fold"/>
</dbReference>
<dbReference type="InterPro" id="IPR050828">
    <property type="entry name" value="C-type_lectin/matrix_domain"/>
</dbReference>
<gene>
    <name evidence="4" type="ORF">CAUJ_LOCUS8815</name>
</gene>
<feature type="compositionally biased region" description="Low complexity" evidence="1">
    <location>
        <begin position="688"/>
        <end position="714"/>
    </location>
</feature>
<feature type="compositionally biased region" description="Basic and acidic residues" evidence="1">
    <location>
        <begin position="458"/>
        <end position="477"/>
    </location>
</feature>
<dbReference type="Proteomes" id="UP000835052">
    <property type="component" value="Unassembled WGS sequence"/>
</dbReference>
<feature type="compositionally biased region" description="Low complexity" evidence="1">
    <location>
        <begin position="802"/>
        <end position="812"/>
    </location>
</feature>
<feature type="region of interest" description="Disordered" evidence="1">
    <location>
        <begin position="456"/>
        <end position="505"/>
    </location>
</feature>
<feature type="compositionally biased region" description="Basic residues" evidence="1">
    <location>
        <begin position="677"/>
        <end position="687"/>
    </location>
</feature>
<dbReference type="InterPro" id="IPR016186">
    <property type="entry name" value="C-type_lectin-like/link_sf"/>
</dbReference>
<evidence type="ECO:0000313" key="4">
    <source>
        <dbReference type="EMBL" id="CAD6192896.1"/>
    </source>
</evidence>
<keyword evidence="2" id="KW-0472">Membrane</keyword>
<proteinExistence type="predicted"/>
<feature type="compositionally biased region" description="Polar residues" evidence="1">
    <location>
        <begin position="480"/>
        <end position="490"/>
    </location>
</feature>
<reference evidence="4" key="1">
    <citation type="submission" date="2020-10" db="EMBL/GenBank/DDBJ databases">
        <authorList>
            <person name="Kikuchi T."/>
        </authorList>
    </citation>
    <scope>NUCLEOTIDE SEQUENCE</scope>
    <source>
        <strain evidence="4">NKZ352</strain>
    </source>
</reference>
<sequence length="935" mass="103671">MPVVVNWYNGTAFLEPKHSKLIGHSAAYLIAFFGLLVVCSSALKLSGQDDIVVKLSKDQIVGHEGKESSRRAGEWLEAPWGDVYQFRAGHQNWLVAREHCLSMNADLLVIKNETQLDWILSHYAPLSTRFSPRLIQVGLLLPEGHNRDWQWVDGSKVEEELSWAAGEPFDHSNNGRERCGLLNIEARRLDDVDCEASDDSAAQRYICQRNSDAHKTQQKSNNYIWGKIEQLFNFFGIGTAPTTTTQQNKTDKDYIDEVEENDRNTTFVTTTIASNTNKWSDDAEQAEVEAILSKLPKPLAEIERKKEVESKKVVPEGSGASAEVKETTRVPARAHATRLKEISDAEGSGAQVDKSNVEEVKEFIQVDDPKKLDKMIKNMEDMITSLDLLTVTENKSDQANISRTTVGAKKPSTEAITPTHAPEAATTESQKLEASIQAREELDNTVVAGVLEDDFDEEKTKDMPKAEITPPHEKLEDCDNSTATEGSGSESIKLAGSEEESLEDEEALQKLEITTEREEHVKEFLGVLRRFLERAERGDLKKLLDDKSGKTLLQRMRDAIREANRREFQMMEHIEELKSKGEKTEEIENRRMPALEQEELYKKISSVVYHAAEKEADKKGALISRVSSREQLQGPKKRSRSSAAEGSGDELQNELKDYYGDYLDNNEITEHEEKLPKKSQRTTKLIKKTLPTTTSASVTSPSTSEVPTSTESSPNLSNAEAEKKALEKIPNEASESSEDKTEESETSKLNVDDVTKPSDRTTIEASEATTEAVETTADVGSEEPNVGKNETTTTSTIGALNSTTTADETTTSSLAGLEDTKLEGLDDEEVKTKAISTTEPSTTAKTGEKSEFEKRIDTTEILRAIKDKEQSLVSKVPEVPTIAPFSLPPLPTLPTLAPFKPPTGTPFPPLPTLEDLLTNLNSEFKKLLAPPKPLG</sequence>
<dbReference type="EMBL" id="CAJGYM010000030">
    <property type="protein sequence ID" value="CAD6192896.1"/>
    <property type="molecule type" value="Genomic_DNA"/>
</dbReference>
<dbReference type="Pfam" id="PF00059">
    <property type="entry name" value="Lectin_C"/>
    <property type="match status" value="1"/>
</dbReference>
<dbReference type="PANTHER" id="PTHR45710">
    <property type="entry name" value="C-TYPE LECTIN DOMAIN-CONTAINING PROTEIN 180"/>
    <property type="match status" value="1"/>
</dbReference>
<evidence type="ECO:0000313" key="5">
    <source>
        <dbReference type="Proteomes" id="UP000835052"/>
    </source>
</evidence>
<feature type="region of interest" description="Disordered" evidence="1">
    <location>
        <begin position="616"/>
        <end position="812"/>
    </location>
</feature>
<dbReference type="PROSITE" id="PS50041">
    <property type="entry name" value="C_TYPE_LECTIN_2"/>
    <property type="match status" value="1"/>
</dbReference>
<organism evidence="4 5">
    <name type="scientific">Caenorhabditis auriculariae</name>
    <dbReference type="NCBI Taxonomy" id="2777116"/>
    <lineage>
        <taxon>Eukaryota</taxon>
        <taxon>Metazoa</taxon>
        <taxon>Ecdysozoa</taxon>
        <taxon>Nematoda</taxon>
        <taxon>Chromadorea</taxon>
        <taxon>Rhabditida</taxon>
        <taxon>Rhabditina</taxon>
        <taxon>Rhabditomorpha</taxon>
        <taxon>Rhabditoidea</taxon>
        <taxon>Rhabditidae</taxon>
        <taxon>Peloderinae</taxon>
        <taxon>Caenorhabditis</taxon>
    </lineage>
</organism>
<evidence type="ECO:0000259" key="3">
    <source>
        <dbReference type="PROSITE" id="PS50041"/>
    </source>
</evidence>